<evidence type="ECO:0000313" key="1">
    <source>
        <dbReference type="EMBL" id="KAJ8386792.1"/>
    </source>
</evidence>
<organism evidence="1 2">
    <name type="scientific">Aldrovandia affinis</name>
    <dbReference type="NCBI Taxonomy" id="143900"/>
    <lineage>
        <taxon>Eukaryota</taxon>
        <taxon>Metazoa</taxon>
        <taxon>Chordata</taxon>
        <taxon>Craniata</taxon>
        <taxon>Vertebrata</taxon>
        <taxon>Euteleostomi</taxon>
        <taxon>Actinopterygii</taxon>
        <taxon>Neopterygii</taxon>
        <taxon>Teleostei</taxon>
        <taxon>Notacanthiformes</taxon>
        <taxon>Halosauridae</taxon>
        <taxon>Aldrovandia</taxon>
    </lineage>
</organism>
<gene>
    <name evidence="1" type="ORF">AAFF_G00167410</name>
</gene>
<comment type="caution">
    <text evidence="1">The sequence shown here is derived from an EMBL/GenBank/DDBJ whole genome shotgun (WGS) entry which is preliminary data.</text>
</comment>
<dbReference type="Proteomes" id="UP001221898">
    <property type="component" value="Unassembled WGS sequence"/>
</dbReference>
<dbReference type="AlphaFoldDB" id="A0AAD7RMD6"/>
<reference evidence="1" key="1">
    <citation type="journal article" date="2023" name="Science">
        <title>Genome structures resolve the early diversification of teleost fishes.</title>
        <authorList>
            <person name="Parey E."/>
            <person name="Louis A."/>
            <person name="Montfort J."/>
            <person name="Bouchez O."/>
            <person name="Roques C."/>
            <person name="Iampietro C."/>
            <person name="Lluch J."/>
            <person name="Castinel A."/>
            <person name="Donnadieu C."/>
            <person name="Desvignes T."/>
            <person name="Floi Bucao C."/>
            <person name="Jouanno E."/>
            <person name="Wen M."/>
            <person name="Mejri S."/>
            <person name="Dirks R."/>
            <person name="Jansen H."/>
            <person name="Henkel C."/>
            <person name="Chen W.J."/>
            <person name="Zahm M."/>
            <person name="Cabau C."/>
            <person name="Klopp C."/>
            <person name="Thompson A.W."/>
            <person name="Robinson-Rechavi M."/>
            <person name="Braasch I."/>
            <person name="Lecointre G."/>
            <person name="Bobe J."/>
            <person name="Postlethwait J.H."/>
            <person name="Berthelot C."/>
            <person name="Roest Crollius H."/>
            <person name="Guiguen Y."/>
        </authorList>
    </citation>
    <scope>NUCLEOTIDE SEQUENCE</scope>
    <source>
        <strain evidence="1">NC1722</strain>
    </source>
</reference>
<dbReference type="EMBL" id="JAINUG010000223">
    <property type="protein sequence ID" value="KAJ8386792.1"/>
    <property type="molecule type" value="Genomic_DNA"/>
</dbReference>
<sequence>MCQGLISTGTAAAPATDVPQLPSVLRILSTASLSQAIQSLLLSAFRSPEATDHFKVWRPVATDRSIGQIFSRRWPSLRPNSERPLVLCVKRKAVYSFIRRERGSVGKAIYNRTVSSGWGGAPLPPSGEICSGTNPTEG</sequence>
<name>A0AAD7RMD6_9TELE</name>
<evidence type="ECO:0000313" key="2">
    <source>
        <dbReference type="Proteomes" id="UP001221898"/>
    </source>
</evidence>
<keyword evidence="2" id="KW-1185">Reference proteome</keyword>
<accession>A0AAD7RMD6</accession>
<proteinExistence type="predicted"/>
<protein>
    <submittedName>
        <fullName evidence="1">Uncharacterized protein</fullName>
    </submittedName>
</protein>